<dbReference type="InterPro" id="IPR011600">
    <property type="entry name" value="Pept_C14_caspase"/>
</dbReference>
<feature type="domain" description="Peptidase C14 caspase" evidence="1">
    <location>
        <begin position="126"/>
        <end position="198"/>
    </location>
</feature>
<sequence length="247" mass="27634">MDASRAPPLKKWLWFSKEYHIALPVSIPRSSNNVLIMSPRFAIGLANRAMLHLGNHVARILKVFLTSTPPSANEINGPVQLATSRQPVSVNTVLVSQPRWLTSPHRIVISPISIYPNARCNGSCTMTTEEENQGRVVCLSACGDSEVAHDDNETGGTLTKFVISSLKENPRISYRDLLDDVQSQVTGLQKMRLAEMPRQTFGLFPVRRRRFEVTSECDDNSTNRKGSTQEPRITSNCPFDWDEDVLI</sequence>
<gene>
    <name evidence="2" type="ORF">EV702DRAFT_1107001</name>
</gene>
<accession>A0A9P7D2N3</accession>
<dbReference type="GO" id="GO:0004197">
    <property type="term" value="F:cysteine-type endopeptidase activity"/>
    <property type="evidence" value="ECO:0007669"/>
    <property type="project" value="InterPro"/>
</dbReference>
<dbReference type="OrthoDB" id="3223806at2759"/>
<organism evidence="2 3">
    <name type="scientific">Suillus placidus</name>
    <dbReference type="NCBI Taxonomy" id="48579"/>
    <lineage>
        <taxon>Eukaryota</taxon>
        <taxon>Fungi</taxon>
        <taxon>Dikarya</taxon>
        <taxon>Basidiomycota</taxon>
        <taxon>Agaricomycotina</taxon>
        <taxon>Agaricomycetes</taxon>
        <taxon>Agaricomycetidae</taxon>
        <taxon>Boletales</taxon>
        <taxon>Suillineae</taxon>
        <taxon>Suillaceae</taxon>
        <taxon>Suillus</taxon>
    </lineage>
</organism>
<dbReference type="AlphaFoldDB" id="A0A9P7D2N3"/>
<evidence type="ECO:0000313" key="2">
    <source>
        <dbReference type="EMBL" id="KAG1776852.1"/>
    </source>
</evidence>
<protein>
    <recommendedName>
        <fullName evidence="1">Peptidase C14 caspase domain-containing protein</fullName>
    </recommendedName>
</protein>
<dbReference type="EMBL" id="JABBWD010000024">
    <property type="protein sequence ID" value="KAG1776852.1"/>
    <property type="molecule type" value="Genomic_DNA"/>
</dbReference>
<evidence type="ECO:0000259" key="1">
    <source>
        <dbReference type="Pfam" id="PF00656"/>
    </source>
</evidence>
<reference evidence="2" key="1">
    <citation type="journal article" date="2020" name="New Phytol.">
        <title>Comparative genomics reveals dynamic genome evolution in host specialist ectomycorrhizal fungi.</title>
        <authorList>
            <person name="Lofgren L.A."/>
            <person name="Nguyen N.H."/>
            <person name="Vilgalys R."/>
            <person name="Ruytinx J."/>
            <person name="Liao H.L."/>
            <person name="Branco S."/>
            <person name="Kuo A."/>
            <person name="LaButti K."/>
            <person name="Lipzen A."/>
            <person name="Andreopoulos W."/>
            <person name="Pangilinan J."/>
            <person name="Riley R."/>
            <person name="Hundley H."/>
            <person name="Na H."/>
            <person name="Barry K."/>
            <person name="Grigoriev I.V."/>
            <person name="Stajich J.E."/>
            <person name="Kennedy P.G."/>
        </authorList>
    </citation>
    <scope>NUCLEOTIDE SEQUENCE</scope>
    <source>
        <strain evidence="2">DOB743</strain>
    </source>
</reference>
<comment type="caution">
    <text evidence="2">The sequence shown here is derived from an EMBL/GenBank/DDBJ whole genome shotgun (WGS) entry which is preliminary data.</text>
</comment>
<evidence type="ECO:0000313" key="3">
    <source>
        <dbReference type="Proteomes" id="UP000714275"/>
    </source>
</evidence>
<dbReference type="Pfam" id="PF00656">
    <property type="entry name" value="Peptidase_C14"/>
    <property type="match status" value="1"/>
</dbReference>
<keyword evidence="3" id="KW-1185">Reference proteome</keyword>
<dbReference type="Gene3D" id="3.40.50.12660">
    <property type="match status" value="1"/>
</dbReference>
<proteinExistence type="predicted"/>
<dbReference type="GO" id="GO:0006508">
    <property type="term" value="P:proteolysis"/>
    <property type="evidence" value="ECO:0007669"/>
    <property type="project" value="InterPro"/>
</dbReference>
<dbReference type="Proteomes" id="UP000714275">
    <property type="component" value="Unassembled WGS sequence"/>
</dbReference>
<name>A0A9P7D2N3_9AGAM</name>